<dbReference type="Proteomes" id="UP001580430">
    <property type="component" value="Unassembled WGS sequence"/>
</dbReference>
<comment type="caution">
    <text evidence="1">The sequence shown here is derived from an EMBL/GenBank/DDBJ whole genome shotgun (WGS) entry which is preliminary data.</text>
</comment>
<dbReference type="EMBL" id="JBHIRY010000045">
    <property type="protein sequence ID" value="MFB5763784.1"/>
    <property type="molecule type" value="Genomic_DNA"/>
</dbReference>
<evidence type="ECO:0000313" key="1">
    <source>
        <dbReference type="EMBL" id="MFB5763784.1"/>
    </source>
</evidence>
<accession>A0ABV5C8E3</accession>
<gene>
    <name evidence="1" type="ORF">ACE5LO_25820</name>
</gene>
<dbReference type="RefSeq" id="WP_375522790.1">
    <property type="nucleotide sequence ID" value="NZ_JBHIRY010000045.1"/>
</dbReference>
<name>A0ABV5C8E3_9BACL</name>
<evidence type="ECO:0000313" key="2">
    <source>
        <dbReference type="Proteomes" id="UP001580430"/>
    </source>
</evidence>
<organism evidence="1 2">
    <name type="scientific">Paenibacillus medicaginis</name>
    <dbReference type="NCBI Taxonomy" id="1470560"/>
    <lineage>
        <taxon>Bacteria</taxon>
        <taxon>Bacillati</taxon>
        <taxon>Bacillota</taxon>
        <taxon>Bacilli</taxon>
        <taxon>Bacillales</taxon>
        <taxon>Paenibacillaceae</taxon>
        <taxon>Paenibacillus</taxon>
    </lineage>
</organism>
<keyword evidence="2" id="KW-1185">Reference proteome</keyword>
<sequence length="87" mass="9990">MIKIAQVGTFNVDNLGDLLFPVVFERIVEDVCRQLNEDYHIKFFSPNNTGVIPVYEDQKEIEDLINFDEFSFDKVFVGGGDLLRSDT</sequence>
<protein>
    <submittedName>
        <fullName evidence="1">Uncharacterized protein</fullName>
    </submittedName>
</protein>
<proteinExistence type="predicted"/>
<reference evidence="1 2" key="1">
    <citation type="submission" date="2024-09" db="EMBL/GenBank/DDBJ databases">
        <title>Paenibacillus zeirhizospherea sp. nov., isolated from surface of the maize (Zea mays) roots in a horticulture field, Hungary.</title>
        <authorList>
            <person name="Marton D."/>
            <person name="Farkas M."/>
            <person name="Bedics A."/>
            <person name="Toth E."/>
            <person name="Tancsics A."/>
            <person name="Boka K."/>
            <person name="Marati G."/>
            <person name="Kriszt B."/>
            <person name="Cserhati M."/>
        </authorList>
    </citation>
    <scope>NUCLEOTIDE SEQUENCE [LARGE SCALE GENOMIC DNA]</scope>
    <source>
        <strain evidence="1 2">JCM 18446</strain>
    </source>
</reference>